<comment type="caution">
    <text evidence="1">The sequence shown here is derived from an EMBL/GenBank/DDBJ whole genome shotgun (WGS) entry which is preliminary data.</text>
</comment>
<evidence type="ECO:0000313" key="1">
    <source>
        <dbReference type="EMBL" id="HIX54695.1"/>
    </source>
</evidence>
<reference evidence="1" key="2">
    <citation type="submission" date="2021-04" db="EMBL/GenBank/DDBJ databases">
        <authorList>
            <person name="Gilroy R."/>
        </authorList>
    </citation>
    <scope>NUCLEOTIDE SEQUENCE</scope>
    <source>
        <strain evidence="1">1719</strain>
    </source>
</reference>
<dbReference type="EMBL" id="DXEZ01000186">
    <property type="protein sequence ID" value="HIX54695.1"/>
    <property type="molecule type" value="Genomic_DNA"/>
</dbReference>
<protein>
    <submittedName>
        <fullName evidence="1">Uncharacterized protein</fullName>
    </submittedName>
</protein>
<organism evidence="1 2">
    <name type="scientific">Candidatus Sphingobacterium stercoripullorum</name>
    <dbReference type="NCBI Taxonomy" id="2838759"/>
    <lineage>
        <taxon>Bacteria</taxon>
        <taxon>Pseudomonadati</taxon>
        <taxon>Bacteroidota</taxon>
        <taxon>Sphingobacteriia</taxon>
        <taxon>Sphingobacteriales</taxon>
        <taxon>Sphingobacteriaceae</taxon>
        <taxon>Sphingobacterium</taxon>
    </lineage>
</organism>
<dbReference type="AlphaFoldDB" id="A0A9D1W8Q7"/>
<gene>
    <name evidence="1" type="ORF">H9853_06690</name>
</gene>
<dbReference type="Proteomes" id="UP000824156">
    <property type="component" value="Unassembled WGS sequence"/>
</dbReference>
<proteinExistence type="predicted"/>
<reference evidence="1" key="1">
    <citation type="journal article" date="2021" name="PeerJ">
        <title>Extensive microbial diversity within the chicken gut microbiome revealed by metagenomics and culture.</title>
        <authorList>
            <person name="Gilroy R."/>
            <person name="Ravi A."/>
            <person name="Getino M."/>
            <person name="Pursley I."/>
            <person name="Horton D.L."/>
            <person name="Alikhan N.F."/>
            <person name="Baker D."/>
            <person name="Gharbi K."/>
            <person name="Hall N."/>
            <person name="Watson M."/>
            <person name="Adriaenssens E.M."/>
            <person name="Foster-Nyarko E."/>
            <person name="Jarju S."/>
            <person name="Secka A."/>
            <person name="Antonio M."/>
            <person name="Oren A."/>
            <person name="Chaudhuri R.R."/>
            <person name="La Ragione R."/>
            <person name="Hildebrand F."/>
            <person name="Pallen M.J."/>
        </authorList>
    </citation>
    <scope>NUCLEOTIDE SEQUENCE</scope>
    <source>
        <strain evidence="1">1719</strain>
    </source>
</reference>
<sequence>MKGYQTLINNSQRITGGISEGSTMVLITFKDGQFRILFNSMDDTGKISHIWYTGNLTVGDEIKIKYQEITKAINPVQVVDYNNQK</sequence>
<accession>A0A9D1W8Q7</accession>
<name>A0A9D1W8Q7_9SPHI</name>
<evidence type="ECO:0000313" key="2">
    <source>
        <dbReference type="Proteomes" id="UP000824156"/>
    </source>
</evidence>